<protein>
    <recommendedName>
        <fullName evidence="3">NADH dehydrogenase</fullName>
    </recommendedName>
</protein>
<organism evidence="1 2">
    <name type="scientific">Candidatus Kerfeldbacteria bacterium RIFOXYB2_FULL_38_14</name>
    <dbReference type="NCBI Taxonomy" id="1798547"/>
    <lineage>
        <taxon>Bacteria</taxon>
        <taxon>Candidatus Kerfeldiibacteriota</taxon>
    </lineage>
</organism>
<dbReference type="Pfam" id="PF01257">
    <property type="entry name" value="2Fe-2S_thioredx"/>
    <property type="match status" value="1"/>
</dbReference>
<dbReference type="SUPFAM" id="SSF52833">
    <property type="entry name" value="Thioredoxin-like"/>
    <property type="match status" value="1"/>
</dbReference>
<sequence length="107" mass="12295">MLRKISICQSASCDHQGSEIIFNRLENLYAEKFREQYPNLIIEKVDCLGDCAQGPIIKINDAIVLRNFEKEKVPLLFENPEAVLGKIMHVQDEDREAFERIIGGDLF</sequence>
<dbReference type="Gene3D" id="3.40.30.10">
    <property type="entry name" value="Glutaredoxin"/>
    <property type="match status" value="1"/>
</dbReference>
<dbReference type="InterPro" id="IPR036249">
    <property type="entry name" value="Thioredoxin-like_sf"/>
</dbReference>
<reference evidence="1 2" key="1">
    <citation type="journal article" date="2016" name="Nat. Commun.">
        <title>Thousands of microbial genomes shed light on interconnected biogeochemical processes in an aquifer system.</title>
        <authorList>
            <person name="Anantharaman K."/>
            <person name="Brown C.T."/>
            <person name="Hug L.A."/>
            <person name="Sharon I."/>
            <person name="Castelle C.J."/>
            <person name="Probst A.J."/>
            <person name="Thomas B.C."/>
            <person name="Singh A."/>
            <person name="Wilkins M.J."/>
            <person name="Karaoz U."/>
            <person name="Brodie E.L."/>
            <person name="Williams K.H."/>
            <person name="Hubbard S.S."/>
            <person name="Banfield J.F."/>
        </authorList>
    </citation>
    <scope>NUCLEOTIDE SEQUENCE [LARGE SCALE GENOMIC DNA]</scope>
</reference>
<evidence type="ECO:0008006" key="3">
    <source>
        <dbReference type="Google" id="ProtNLM"/>
    </source>
</evidence>
<evidence type="ECO:0000313" key="1">
    <source>
        <dbReference type="EMBL" id="OGY88296.1"/>
    </source>
</evidence>
<comment type="caution">
    <text evidence="1">The sequence shown here is derived from an EMBL/GenBank/DDBJ whole genome shotgun (WGS) entry which is preliminary data.</text>
</comment>
<evidence type="ECO:0000313" key="2">
    <source>
        <dbReference type="Proteomes" id="UP000176420"/>
    </source>
</evidence>
<accession>A0A1G2BHZ2</accession>
<dbReference type="CDD" id="cd02980">
    <property type="entry name" value="TRX_Fd_family"/>
    <property type="match status" value="1"/>
</dbReference>
<dbReference type="Proteomes" id="UP000176420">
    <property type="component" value="Unassembled WGS sequence"/>
</dbReference>
<proteinExistence type="predicted"/>
<dbReference type="AlphaFoldDB" id="A0A1G2BHZ2"/>
<name>A0A1G2BHZ2_9BACT</name>
<dbReference type="EMBL" id="MHKI01000003">
    <property type="protein sequence ID" value="OGY88296.1"/>
    <property type="molecule type" value="Genomic_DNA"/>
</dbReference>
<gene>
    <name evidence="1" type="ORF">A2319_03870</name>
</gene>